<comment type="caution">
    <text evidence="4">The sequence shown here is derived from an EMBL/GenBank/DDBJ whole genome shotgun (WGS) entry which is preliminary data.</text>
</comment>
<accession>A0ABN7I9L1</accession>
<evidence type="ECO:0000256" key="1">
    <source>
        <dbReference type="ARBA" id="ARBA00023012"/>
    </source>
</evidence>
<dbReference type="PROSITE" id="PS50894">
    <property type="entry name" value="HPT"/>
    <property type="match status" value="1"/>
</dbReference>
<evidence type="ECO:0000313" key="4">
    <source>
        <dbReference type="EMBL" id="CAD6552731.1"/>
    </source>
</evidence>
<dbReference type="Gene3D" id="1.20.120.160">
    <property type="entry name" value="HPT domain"/>
    <property type="match status" value="1"/>
</dbReference>
<keyword evidence="2" id="KW-0597">Phosphoprotein</keyword>
<keyword evidence="1" id="KW-0902">Two-component regulatory system</keyword>
<dbReference type="Pfam" id="PF01627">
    <property type="entry name" value="Hpt"/>
    <property type="match status" value="1"/>
</dbReference>
<protein>
    <recommendedName>
        <fullName evidence="3">HPt domain-containing protein</fullName>
    </recommendedName>
</protein>
<dbReference type="InterPro" id="IPR008207">
    <property type="entry name" value="Sig_transdc_His_kin_Hpt_dom"/>
</dbReference>
<dbReference type="RefSeq" id="WP_201645107.1">
    <property type="nucleotide sequence ID" value="NZ_CAJHCP010000012.1"/>
</dbReference>
<evidence type="ECO:0000259" key="3">
    <source>
        <dbReference type="PROSITE" id="PS50894"/>
    </source>
</evidence>
<reference evidence="4 5" key="1">
    <citation type="submission" date="2020-10" db="EMBL/GenBank/DDBJ databases">
        <authorList>
            <person name="Peeters C."/>
        </authorList>
    </citation>
    <scope>NUCLEOTIDE SEQUENCE [LARGE SCALE GENOMIC DNA]</scope>
    <source>
        <strain evidence="4 5">LMG 28140</strain>
    </source>
</reference>
<dbReference type="Proteomes" id="UP000598032">
    <property type="component" value="Unassembled WGS sequence"/>
</dbReference>
<sequence length="124" mass="13170">MNRSLCSDGASPFLAIAAELAGGDLRVARRLLEMIVETNRTTLVLLRDSVDAKAWDLAANAAHRLAGSARMLECDNLVTLINELEAAARARQDVLVSALLSQVVGAVTEFEISVKLALGVSVQP</sequence>
<dbReference type="SUPFAM" id="SSF47226">
    <property type="entry name" value="Histidine-containing phosphotransfer domain, HPT domain"/>
    <property type="match status" value="1"/>
</dbReference>
<organism evidence="4 5">
    <name type="scientific">Paraburkholderia metrosideri</name>
    <dbReference type="NCBI Taxonomy" id="580937"/>
    <lineage>
        <taxon>Bacteria</taxon>
        <taxon>Pseudomonadati</taxon>
        <taxon>Pseudomonadota</taxon>
        <taxon>Betaproteobacteria</taxon>
        <taxon>Burkholderiales</taxon>
        <taxon>Burkholderiaceae</taxon>
        <taxon>Paraburkholderia</taxon>
    </lineage>
</organism>
<evidence type="ECO:0000256" key="2">
    <source>
        <dbReference type="PROSITE-ProRule" id="PRU00110"/>
    </source>
</evidence>
<dbReference type="InterPro" id="IPR036641">
    <property type="entry name" value="HPT_dom_sf"/>
</dbReference>
<keyword evidence="5" id="KW-1185">Reference proteome</keyword>
<proteinExistence type="predicted"/>
<gene>
    <name evidence="4" type="ORF">LMG28140_05191</name>
</gene>
<evidence type="ECO:0000313" key="5">
    <source>
        <dbReference type="Proteomes" id="UP000598032"/>
    </source>
</evidence>
<dbReference type="EMBL" id="CAJHCP010000012">
    <property type="protein sequence ID" value="CAD6552731.1"/>
    <property type="molecule type" value="Genomic_DNA"/>
</dbReference>
<name>A0ABN7I9L1_9BURK</name>
<feature type="domain" description="HPt" evidence="3">
    <location>
        <begin position="24"/>
        <end position="117"/>
    </location>
</feature>
<feature type="modified residue" description="Phosphohistidine" evidence="2">
    <location>
        <position position="63"/>
    </location>
</feature>